<dbReference type="HOGENOM" id="CLU_2103570_0_0_2"/>
<reference evidence="2 3" key="1">
    <citation type="journal article" date="2013" name="Genome Announc.">
        <title>Genome of the haloarchaeon Natronomonas moolapensis, a neutrophilic member of a previously haloalkaliphilic genus.</title>
        <authorList>
            <person name="Dyall-Smith M.L."/>
            <person name="Pfeiffer F."/>
            <person name="Oberwinkler T."/>
            <person name="Klee K."/>
            <person name="Rampp M."/>
            <person name="Palm P."/>
            <person name="Gross K."/>
            <person name="Schuster S.C."/>
            <person name="Oesterhelt D."/>
        </authorList>
    </citation>
    <scope>NUCLEOTIDE SEQUENCE [LARGE SCALE GENOMIC DNA]</scope>
    <source>
        <strain evidence="3">DSM 18674 / JCM 14361 / 8.8.11</strain>
    </source>
</reference>
<proteinExistence type="predicted"/>
<organism evidence="2 3">
    <name type="scientific">Natronomonas moolapensis (strain DSM 18674 / CECT 7526 / JCM 14361 / 8.8.11)</name>
    <dbReference type="NCBI Taxonomy" id="268739"/>
    <lineage>
        <taxon>Archaea</taxon>
        <taxon>Methanobacteriati</taxon>
        <taxon>Methanobacteriota</taxon>
        <taxon>Stenosarchaea group</taxon>
        <taxon>Halobacteria</taxon>
        <taxon>Halobacteriales</taxon>
        <taxon>Natronomonadaceae</taxon>
        <taxon>Natronomonas</taxon>
    </lineage>
</organism>
<keyword evidence="3" id="KW-1185">Reference proteome</keyword>
<name>M1XR42_NATM8</name>
<dbReference type="eggNOG" id="ENOG502N5H8">
    <property type="taxonomic scope" value="Archaea"/>
</dbReference>
<dbReference type="RefSeq" id="WP_015409469.1">
    <property type="nucleotide sequence ID" value="NC_020388.1"/>
</dbReference>
<dbReference type="OrthoDB" id="334117at2157"/>
<feature type="region of interest" description="Disordered" evidence="1">
    <location>
        <begin position="95"/>
        <end position="115"/>
    </location>
</feature>
<protein>
    <submittedName>
        <fullName evidence="2">Uncharacterized protein</fullName>
    </submittedName>
</protein>
<dbReference type="AlphaFoldDB" id="M1XR42"/>
<sequence>MDEGTRVVDGDEDDPNDAVVVWRPADMTTADWTYEAGGETYTTAESNPDYPDDEQLVVVAFERALEEAWPEWTTVDPSDLYEGVKNRNLPLFGFPESRLEPIAPDPPNDVDNSSD</sequence>
<dbReference type="KEGG" id="nmo:Nmlp_2510"/>
<evidence type="ECO:0000256" key="1">
    <source>
        <dbReference type="SAM" id="MobiDB-lite"/>
    </source>
</evidence>
<dbReference type="GeneID" id="14651327"/>
<evidence type="ECO:0000313" key="3">
    <source>
        <dbReference type="Proteomes" id="UP000011867"/>
    </source>
</evidence>
<gene>
    <name evidence="2" type="ordered locus">Nmlp_2510</name>
</gene>
<evidence type="ECO:0000313" key="2">
    <source>
        <dbReference type="EMBL" id="CCQ36675.1"/>
    </source>
</evidence>
<dbReference type="EMBL" id="HF582854">
    <property type="protein sequence ID" value="CCQ36675.1"/>
    <property type="molecule type" value="Genomic_DNA"/>
</dbReference>
<dbReference type="Proteomes" id="UP000011867">
    <property type="component" value="Chromosome"/>
</dbReference>
<accession>M1XR42</accession>